<evidence type="ECO:0000313" key="2">
    <source>
        <dbReference type="EMBL" id="MCI36785.1"/>
    </source>
</evidence>
<feature type="chain" id="PRO_5017312907" evidence="1">
    <location>
        <begin position="21"/>
        <end position="61"/>
    </location>
</feature>
<feature type="signal peptide" evidence="1">
    <location>
        <begin position="1"/>
        <end position="20"/>
    </location>
</feature>
<evidence type="ECO:0000256" key="1">
    <source>
        <dbReference type="SAM" id="SignalP"/>
    </source>
</evidence>
<dbReference type="Proteomes" id="UP000265520">
    <property type="component" value="Unassembled WGS sequence"/>
</dbReference>
<reference evidence="2 3" key="1">
    <citation type="journal article" date="2018" name="Front. Plant Sci.">
        <title>Red Clover (Trifolium pratense) and Zigzag Clover (T. medium) - A Picture of Genomic Similarities and Differences.</title>
        <authorList>
            <person name="Dluhosova J."/>
            <person name="Istvanek J."/>
            <person name="Nedelnik J."/>
            <person name="Repkova J."/>
        </authorList>
    </citation>
    <scope>NUCLEOTIDE SEQUENCE [LARGE SCALE GENOMIC DNA]</scope>
    <source>
        <strain evidence="3">cv. 10/8</strain>
        <tissue evidence="2">Leaf</tissue>
    </source>
</reference>
<protein>
    <submittedName>
        <fullName evidence="2">Uncharacterized protein</fullName>
    </submittedName>
</protein>
<feature type="non-terminal residue" evidence="2">
    <location>
        <position position="1"/>
    </location>
</feature>
<accession>A0A392RMK8</accession>
<comment type="caution">
    <text evidence="2">The sequence shown here is derived from an EMBL/GenBank/DDBJ whole genome shotgun (WGS) entry which is preliminary data.</text>
</comment>
<organism evidence="2 3">
    <name type="scientific">Trifolium medium</name>
    <dbReference type="NCBI Taxonomy" id="97028"/>
    <lineage>
        <taxon>Eukaryota</taxon>
        <taxon>Viridiplantae</taxon>
        <taxon>Streptophyta</taxon>
        <taxon>Embryophyta</taxon>
        <taxon>Tracheophyta</taxon>
        <taxon>Spermatophyta</taxon>
        <taxon>Magnoliopsida</taxon>
        <taxon>eudicotyledons</taxon>
        <taxon>Gunneridae</taxon>
        <taxon>Pentapetalae</taxon>
        <taxon>rosids</taxon>
        <taxon>fabids</taxon>
        <taxon>Fabales</taxon>
        <taxon>Fabaceae</taxon>
        <taxon>Papilionoideae</taxon>
        <taxon>50 kb inversion clade</taxon>
        <taxon>NPAAA clade</taxon>
        <taxon>Hologalegina</taxon>
        <taxon>IRL clade</taxon>
        <taxon>Trifolieae</taxon>
        <taxon>Trifolium</taxon>
    </lineage>
</organism>
<dbReference type="EMBL" id="LXQA010237329">
    <property type="protein sequence ID" value="MCI36785.1"/>
    <property type="molecule type" value="Genomic_DNA"/>
</dbReference>
<evidence type="ECO:0000313" key="3">
    <source>
        <dbReference type="Proteomes" id="UP000265520"/>
    </source>
</evidence>
<proteinExistence type="predicted"/>
<keyword evidence="3" id="KW-1185">Reference proteome</keyword>
<dbReference type="AlphaFoldDB" id="A0A392RMK8"/>
<keyword evidence="1" id="KW-0732">Signal</keyword>
<name>A0A392RMK8_9FABA</name>
<sequence>AVGAWSILTALLNFLTTTVDQKVERLRQEAKVAKEAAAFAAAAASGTPAAEPINQTAQTDT</sequence>